<dbReference type="InterPro" id="IPR052175">
    <property type="entry name" value="ComplexI-like_HydComp"/>
</dbReference>
<dbReference type="GO" id="GO:0005886">
    <property type="term" value="C:plasma membrane"/>
    <property type="evidence" value="ECO:0007669"/>
    <property type="project" value="UniProtKB-SubCell"/>
</dbReference>
<feature type="transmembrane region" description="Helical" evidence="8">
    <location>
        <begin position="131"/>
        <end position="150"/>
    </location>
</feature>
<evidence type="ECO:0000259" key="10">
    <source>
        <dbReference type="Pfam" id="PF00662"/>
    </source>
</evidence>
<feature type="transmembrane region" description="Helical" evidence="8">
    <location>
        <begin position="32"/>
        <end position="56"/>
    </location>
</feature>
<dbReference type="Pfam" id="PF00361">
    <property type="entry name" value="Proton_antipo_M"/>
    <property type="match status" value="1"/>
</dbReference>
<feature type="transmembrane region" description="Helical" evidence="8">
    <location>
        <begin position="381"/>
        <end position="405"/>
    </location>
</feature>
<feature type="transmembrane region" description="Helical" evidence="8">
    <location>
        <begin position="417"/>
        <end position="448"/>
    </location>
</feature>
<keyword evidence="5" id="KW-0560">Oxidoreductase</keyword>
<keyword evidence="2" id="KW-1003">Cell membrane</keyword>
<evidence type="ECO:0000256" key="5">
    <source>
        <dbReference type="ARBA" id="ARBA00023002"/>
    </source>
</evidence>
<dbReference type="PANTHER" id="PTHR42682">
    <property type="entry name" value="HYDROGENASE-4 COMPONENT F"/>
    <property type="match status" value="1"/>
</dbReference>
<name>A0A1H0SBC5_9BACT</name>
<feature type="transmembrane region" description="Helical" evidence="8">
    <location>
        <begin position="206"/>
        <end position="227"/>
    </location>
</feature>
<dbReference type="PRINTS" id="PR01434">
    <property type="entry name" value="NADHDHGNASE5"/>
</dbReference>
<dbReference type="STRING" id="91360.SAMN05660330_02608"/>
<dbReference type="Proteomes" id="UP000199073">
    <property type="component" value="Unassembled WGS sequence"/>
</dbReference>
<dbReference type="EMBL" id="FNJI01000018">
    <property type="protein sequence ID" value="SDP39111.1"/>
    <property type="molecule type" value="Genomic_DNA"/>
</dbReference>
<gene>
    <name evidence="11" type="ORF">SAMN05660330_02608</name>
</gene>
<evidence type="ECO:0000256" key="1">
    <source>
        <dbReference type="ARBA" id="ARBA00004651"/>
    </source>
</evidence>
<dbReference type="InterPro" id="IPR001750">
    <property type="entry name" value="ND/Mrp_TM"/>
</dbReference>
<feature type="transmembrane region" description="Helical" evidence="8">
    <location>
        <begin position="460"/>
        <end position="483"/>
    </location>
</feature>
<dbReference type="PANTHER" id="PTHR42682:SF3">
    <property type="entry name" value="FORMATE HYDROGENLYASE SUBUNIT 3-RELATED"/>
    <property type="match status" value="1"/>
</dbReference>
<feature type="transmembrane region" description="Helical" evidence="8">
    <location>
        <begin position="503"/>
        <end position="533"/>
    </location>
</feature>
<feature type="transmembrane region" description="Helical" evidence="8">
    <location>
        <begin position="301"/>
        <end position="320"/>
    </location>
</feature>
<feature type="transmembrane region" description="Helical" evidence="8">
    <location>
        <begin position="326"/>
        <end position="350"/>
    </location>
</feature>
<organism evidence="11 12">
    <name type="scientific">Desulforhopalus singaporensis</name>
    <dbReference type="NCBI Taxonomy" id="91360"/>
    <lineage>
        <taxon>Bacteria</taxon>
        <taxon>Pseudomonadati</taxon>
        <taxon>Thermodesulfobacteriota</taxon>
        <taxon>Desulfobulbia</taxon>
        <taxon>Desulfobulbales</taxon>
        <taxon>Desulfocapsaceae</taxon>
        <taxon>Desulforhopalus</taxon>
    </lineage>
</organism>
<feature type="transmembrane region" description="Helical" evidence="8">
    <location>
        <begin position="6"/>
        <end position="25"/>
    </location>
</feature>
<evidence type="ECO:0000256" key="4">
    <source>
        <dbReference type="ARBA" id="ARBA00022989"/>
    </source>
</evidence>
<dbReference type="OrthoDB" id="9781596at2"/>
<feature type="domain" description="NADH:quinone oxidoreductase/Mrp antiporter transmembrane" evidence="9">
    <location>
        <begin position="129"/>
        <end position="410"/>
    </location>
</feature>
<evidence type="ECO:0000313" key="12">
    <source>
        <dbReference type="Proteomes" id="UP000199073"/>
    </source>
</evidence>
<feature type="transmembrane region" description="Helical" evidence="8">
    <location>
        <begin position="162"/>
        <end position="186"/>
    </location>
</feature>
<keyword evidence="6 8" id="KW-0472">Membrane</keyword>
<keyword evidence="4 8" id="KW-1133">Transmembrane helix</keyword>
<feature type="transmembrane region" description="Helical" evidence="8">
    <location>
        <begin position="267"/>
        <end position="289"/>
    </location>
</feature>
<comment type="subcellular location">
    <subcellularLocation>
        <location evidence="1">Cell membrane</location>
        <topology evidence="1">Multi-pass membrane protein</topology>
    </subcellularLocation>
    <subcellularLocation>
        <location evidence="7">Membrane</location>
        <topology evidence="7">Multi-pass membrane protein</topology>
    </subcellularLocation>
</comment>
<reference evidence="11 12" key="1">
    <citation type="submission" date="2016-10" db="EMBL/GenBank/DDBJ databases">
        <authorList>
            <person name="de Groot N.N."/>
        </authorList>
    </citation>
    <scope>NUCLEOTIDE SEQUENCE [LARGE SCALE GENOMIC DNA]</scope>
    <source>
        <strain evidence="11 12">DSM 12130</strain>
    </source>
</reference>
<feature type="transmembrane region" description="Helical" evidence="8">
    <location>
        <begin position="633"/>
        <end position="650"/>
    </location>
</feature>
<keyword evidence="3 7" id="KW-0812">Transmembrane</keyword>
<accession>A0A1H0SBC5</accession>
<evidence type="ECO:0000256" key="3">
    <source>
        <dbReference type="ARBA" id="ARBA00022692"/>
    </source>
</evidence>
<feature type="transmembrane region" description="Helical" evidence="8">
    <location>
        <begin position="76"/>
        <end position="96"/>
    </location>
</feature>
<proteinExistence type="predicted"/>
<evidence type="ECO:0000256" key="2">
    <source>
        <dbReference type="ARBA" id="ARBA00022475"/>
    </source>
</evidence>
<dbReference type="GO" id="GO:0016491">
    <property type="term" value="F:oxidoreductase activity"/>
    <property type="evidence" value="ECO:0007669"/>
    <property type="project" value="UniProtKB-KW"/>
</dbReference>
<feature type="transmembrane region" description="Helical" evidence="8">
    <location>
        <begin position="239"/>
        <end position="261"/>
    </location>
</feature>
<dbReference type="Pfam" id="PF00662">
    <property type="entry name" value="Proton_antipo_N"/>
    <property type="match status" value="1"/>
</dbReference>
<keyword evidence="12" id="KW-1185">Reference proteome</keyword>
<dbReference type="RefSeq" id="WP_092223516.1">
    <property type="nucleotide sequence ID" value="NZ_FNJI01000018.1"/>
</dbReference>
<sequence>MEIFSLSVVVLFVGGLLPLVIFRFFRLMKAVYTTITVVGCLLGLYGAVTIFSGAAAGPYSLHWLHFFQLRFFLDSLSAFFLVPIFGVCPLAVLYSFHYMDDSNSKIETGVHFFFTNVLIIAMALVVAADTIASFVLAWELMSVSSFMLVIHDYQNKTSRRAGYIYLLFTQTGAAFIFAAMGLAYGYSASFDLVALAQLPEQIKPVVFMLALVGFGSKAGMFPLHIWLPHAHPAAPSNISAIMSGVMIKMGIYGIVRFYALLGTTGTVLGQTILLAGMVSGVLGVVYALGKHDLKKLLAYHSVENIGIILIGLGIGMVGVSSGNMKMAVFGFVGGLLHVLNHAVFKSLLFLGAGAVLKKTGVNHIDQLGGLLKRMPITGRTFMVGSVAISGLPPFNGFVSEFLIYYGAFQGLGAAGGLFILSMLAILSLAVTGGLAAACFTKVVGLVFLGEPRTGQAASAVETRCCATVPMAVLAGACVVIGIFPEPFVQVAFMGLKGLVPVSTAAAADLVAATANLALAGRLFAGLFLCCVVLRKIFYLGKKIRTGPTWGCGFTQPAARMQYTGTSYAMSVVKFFSFFVHIRTRYSGIKRIFPDRPCYETRVDDIAETVLADRIVTPMLYFLGKLRWIQHGHIQLYIGYIIVTIIVLLPFI</sequence>
<evidence type="ECO:0008006" key="13">
    <source>
        <dbReference type="Google" id="ProtNLM"/>
    </source>
</evidence>
<dbReference type="InterPro" id="IPR001516">
    <property type="entry name" value="Proton_antipo_N"/>
</dbReference>
<evidence type="ECO:0000256" key="8">
    <source>
        <dbReference type="SAM" id="Phobius"/>
    </source>
</evidence>
<evidence type="ECO:0000259" key="9">
    <source>
        <dbReference type="Pfam" id="PF00361"/>
    </source>
</evidence>
<evidence type="ECO:0000256" key="6">
    <source>
        <dbReference type="ARBA" id="ARBA00023136"/>
    </source>
</evidence>
<dbReference type="AlphaFoldDB" id="A0A1H0SBC5"/>
<feature type="transmembrane region" description="Helical" evidence="8">
    <location>
        <begin position="108"/>
        <end position="125"/>
    </location>
</feature>
<evidence type="ECO:0000256" key="7">
    <source>
        <dbReference type="RuleBase" id="RU000320"/>
    </source>
</evidence>
<feature type="domain" description="NADH-Ubiquinone oxidoreductase (complex I) chain 5 N-terminal" evidence="10">
    <location>
        <begin position="68"/>
        <end position="102"/>
    </location>
</feature>
<evidence type="ECO:0000313" key="11">
    <source>
        <dbReference type="EMBL" id="SDP39111.1"/>
    </source>
</evidence>
<protein>
    <recommendedName>
        <fullName evidence="13">Hydrogenase-4 component B</fullName>
    </recommendedName>
</protein>